<dbReference type="NCBIfam" id="NF005065">
    <property type="entry name" value="PRK06482.1"/>
    <property type="match status" value="1"/>
</dbReference>
<dbReference type="PANTHER" id="PTHR43976:SF16">
    <property type="entry name" value="SHORT-CHAIN DEHYDROGENASE_REDUCTASE FAMILY PROTEIN"/>
    <property type="match status" value="1"/>
</dbReference>
<dbReference type="PANTHER" id="PTHR43976">
    <property type="entry name" value="SHORT CHAIN DEHYDROGENASE"/>
    <property type="match status" value="1"/>
</dbReference>
<dbReference type="PRINTS" id="PR00081">
    <property type="entry name" value="GDHRDH"/>
</dbReference>
<sequence>MSTASDPSGKAVRHWFVTGASGGLGRHLTEHALRHGDRVTATARRAAALDDLRDAYGDRLTVEVLDLGRPTDVDAVIGRTLQAAPVDIVVNNAGYAVVGAAEEMTVEQIREQIEVLLLAPMLITRAFLKPMREQGGGRIIQISSMGGQIGIPTHSSYHAGKWGLEGFTESVGREVSDFNIHLTLIEPGGTRTGFASALRYTTETAPYRDTAVGQTRRLLETVDGNTLTGDPAKIAAVIYDTTRNPHPPLRLALGSDTYHAVHAALTERLAALESQEDLAAAVAH</sequence>
<evidence type="ECO:0000256" key="2">
    <source>
        <dbReference type="ARBA" id="ARBA00023002"/>
    </source>
</evidence>
<reference evidence="4 5" key="1">
    <citation type="journal article" date="2015" name="Int. J. Syst. Evol. Microbiol.">
        <title>Amycolatopsis rhabdoformis sp. nov., an actinomycete isolated from a tropical forest soil.</title>
        <authorList>
            <person name="Souza W.R."/>
            <person name="Silva R.E."/>
            <person name="Goodfellow M."/>
            <person name="Busarakam K."/>
            <person name="Figueiro F.S."/>
            <person name="Ferreira D."/>
            <person name="Rodrigues-Filho E."/>
            <person name="Moraes L.A.B."/>
            <person name="Zucchi T.D."/>
        </authorList>
    </citation>
    <scope>NUCLEOTIDE SEQUENCE [LARGE SCALE GENOMIC DNA]</scope>
    <source>
        <strain evidence="4 5">NCIMB 14900</strain>
    </source>
</reference>
<dbReference type="InterPro" id="IPR036291">
    <property type="entry name" value="NAD(P)-bd_dom_sf"/>
</dbReference>
<dbReference type="InterPro" id="IPR051911">
    <property type="entry name" value="SDR_oxidoreductase"/>
</dbReference>
<name>A0ABZ1IEX0_9PSEU</name>
<accession>A0ABZ1IEX0</accession>
<comment type="similarity">
    <text evidence="1 3">Belongs to the short-chain dehydrogenases/reductases (SDR) family.</text>
</comment>
<dbReference type="Pfam" id="PF00106">
    <property type="entry name" value="adh_short"/>
    <property type="match status" value="1"/>
</dbReference>
<dbReference type="Proteomes" id="UP001330812">
    <property type="component" value="Chromosome"/>
</dbReference>
<protein>
    <submittedName>
        <fullName evidence="4">SDR family oxidoreductase</fullName>
    </submittedName>
</protein>
<dbReference type="SUPFAM" id="SSF51735">
    <property type="entry name" value="NAD(P)-binding Rossmann-fold domains"/>
    <property type="match status" value="1"/>
</dbReference>
<dbReference type="PRINTS" id="PR00080">
    <property type="entry name" value="SDRFAMILY"/>
</dbReference>
<keyword evidence="5" id="KW-1185">Reference proteome</keyword>
<organism evidence="4 5">
    <name type="scientific">Amycolatopsis rhabdoformis</name>
    <dbReference type="NCBI Taxonomy" id="1448059"/>
    <lineage>
        <taxon>Bacteria</taxon>
        <taxon>Bacillati</taxon>
        <taxon>Actinomycetota</taxon>
        <taxon>Actinomycetes</taxon>
        <taxon>Pseudonocardiales</taxon>
        <taxon>Pseudonocardiaceae</taxon>
        <taxon>Amycolatopsis</taxon>
    </lineage>
</organism>
<dbReference type="EMBL" id="CP142149">
    <property type="protein sequence ID" value="WSE32291.1"/>
    <property type="molecule type" value="Genomic_DNA"/>
</dbReference>
<evidence type="ECO:0000313" key="5">
    <source>
        <dbReference type="Proteomes" id="UP001330812"/>
    </source>
</evidence>
<evidence type="ECO:0000256" key="3">
    <source>
        <dbReference type="RuleBase" id="RU000363"/>
    </source>
</evidence>
<proteinExistence type="inferred from homology"/>
<dbReference type="RefSeq" id="WP_326835099.1">
    <property type="nucleotide sequence ID" value="NZ_CP142149.1"/>
</dbReference>
<evidence type="ECO:0000313" key="4">
    <source>
        <dbReference type="EMBL" id="WSE32291.1"/>
    </source>
</evidence>
<evidence type="ECO:0000256" key="1">
    <source>
        <dbReference type="ARBA" id="ARBA00006484"/>
    </source>
</evidence>
<dbReference type="Gene3D" id="3.40.50.720">
    <property type="entry name" value="NAD(P)-binding Rossmann-like Domain"/>
    <property type="match status" value="1"/>
</dbReference>
<keyword evidence="2" id="KW-0560">Oxidoreductase</keyword>
<dbReference type="InterPro" id="IPR002347">
    <property type="entry name" value="SDR_fam"/>
</dbReference>
<gene>
    <name evidence="4" type="ORF">VSH64_09240</name>
</gene>